<proteinExistence type="predicted"/>
<sequence>MKPAGGPITVPAADFSQLGAAQTIREASEALIRAVEKHKICPGLRLVVSKVKKRNLESPAPCRAGGRNGRNAETTSNPQDNIGAELCPTLVARRQPKSTQRRGTKLMRDFAEYHDFATAALGFEVLLSYDEDPFCDYTPLAESSGMCLSDAPHTHPALGAGSHLGDGLLPPKPVHSAPREGPTIARDAPEAAATRSRLLAHAQANFARQHRCFVFQVVIIRDHVRFIRWDRAGAIVSDRFSVAHHQYLAEFLCWFDHMDDDKRGWDTTVALANRREITLFEDALRDFLGDESGARRVPNSDRTLDNTDTYPTWKIRVAHEGTGEFTDLIVRRPFAGHETMFGRATRAYLAFDTKAHRLVFMKDSWRAHDPRLRPEFQLYQELSTHAVPFIPYPVYGGDVRSPDDVVQETLAHLLAKKSRELHTSEAILEGYIHHRLVQDIAYPLDSVRDERELMQAIHDALIALDRAHSEVGLIHRDLSSLNVMLTRDGHCLLSDWDHAGTLKQKARGVGTFQFMSVRLLESKYDAVNEHVDDLESMFWVLLFVAIVRFAVRLDGIDLEMFRNPRSDRRSYAAMSRSGHLYSARYRGLFKSTAFAELLQNLAGLWAEYQVAIYVRDEKDLPEEFAAFGPDRMKILDQAKQPSFWIEKVASGLRAFDAEQADAAAKAQARLYTGAADTHPQDAREDSEGPSPAPATAIVRSSRKRKAPGDESSDDTGHPGARIADQLRRSKRLKTMRGLSSR</sequence>
<reference evidence="3 4" key="1">
    <citation type="submission" date="2021-08" db="EMBL/GenBank/DDBJ databases">
        <title>Draft Genome Sequence of Phanerochaete sordida strain YK-624.</title>
        <authorList>
            <person name="Mori T."/>
            <person name="Dohra H."/>
            <person name="Suzuki T."/>
            <person name="Kawagishi H."/>
            <person name="Hirai H."/>
        </authorList>
    </citation>
    <scope>NUCLEOTIDE SEQUENCE [LARGE SCALE GENOMIC DNA]</scope>
    <source>
        <strain evidence="3 4">YK-624</strain>
    </source>
</reference>
<evidence type="ECO:0000256" key="1">
    <source>
        <dbReference type="SAM" id="MobiDB-lite"/>
    </source>
</evidence>
<dbReference type="InterPro" id="IPR008266">
    <property type="entry name" value="Tyr_kinase_AS"/>
</dbReference>
<organism evidence="3 4">
    <name type="scientific">Phanerochaete sordida</name>
    <dbReference type="NCBI Taxonomy" id="48140"/>
    <lineage>
        <taxon>Eukaryota</taxon>
        <taxon>Fungi</taxon>
        <taxon>Dikarya</taxon>
        <taxon>Basidiomycota</taxon>
        <taxon>Agaricomycotina</taxon>
        <taxon>Agaricomycetes</taxon>
        <taxon>Polyporales</taxon>
        <taxon>Phanerochaetaceae</taxon>
        <taxon>Phanerochaete</taxon>
    </lineage>
</organism>
<protein>
    <recommendedName>
        <fullName evidence="2">Protein kinase domain-containing protein</fullName>
    </recommendedName>
</protein>
<accession>A0A9P3GA60</accession>
<dbReference type="GO" id="GO:0004672">
    <property type="term" value="F:protein kinase activity"/>
    <property type="evidence" value="ECO:0007669"/>
    <property type="project" value="InterPro"/>
</dbReference>
<dbReference type="InterPro" id="IPR011009">
    <property type="entry name" value="Kinase-like_dom_sf"/>
</dbReference>
<evidence type="ECO:0000313" key="3">
    <source>
        <dbReference type="EMBL" id="GJE92047.1"/>
    </source>
</evidence>
<dbReference type="InterPro" id="IPR040976">
    <property type="entry name" value="Pkinase_fungal"/>
</dbReference>
<dbReference type="AlphaFoldDB" id="A0A9P3GA60"/>
<feature type="domain" description="Protein kinase" evidence="2">
    <location>
        <begin position="314"/>
        <end position="643"/>
    </location>
</feature>
<dbReference type="GO" id="GO:0005524">
    <property type="term" value="F:ATP binding"/>
    <property type="evidence" value="ECO:0007669"/>
    <property type="project" value="InterPro"/>
</dbReference>
<dbReference type="PANTHER" id="PTHR38248:SF2">
    <property type="entry name" value="FUNK1 11"/>
    <property type="match status" value="1"/>
</dbReference>
<dbReference type="Gene3D" id="1.10.510.10">
    <property type="entry name" value="Transferase(Phosphotransferase) domain 1"/>
    <property type="match status" value="1"/>
</dbReference>
<keyword evidence="4" id="KW-1185">Reference proteome</keyword>
<dbReference type="Proteomes" id="UP000703269">
    <property type="component" value="Unassembled WGS sequence"/>
</dbReference>
<dbReference type="InterPro" id="IPR000719">
    <property type="entry name" value="Prot_kinase_dom"/>
</dbReference>
<evidence type="ECO:0000313" key="4">
    <source>
        <dbReference type="Proteomes" id="UP000703269"/>
    </source>
</evidence>
<dbReference type="Pfam" id="PF17667">
    <property type="entry name" value="Pkinase_fungal"/>
    <property type="match status" value="1"/>
</dbReference>
<dbReference type="SUPFAM" id="SSF56112">
    <property type="entry name" value="Protein kinase-like (PK-like)"/>
    <property type="match status" value="1"/>
</dbReference>
<name>A0A9P3GA60_9APHY</name>
<dbReference type="PANTHER" id="PTHR38248">
    <property type="entry name" value="FUNK1 6"/>
    <property type="match status" value="1"/>
</dbReference>
<dbReference type="OrthoDB" id="2757515at2759"/>
<evidence type="ECO:0000259" key="2">
    <source>
        <dbReference type="PROSITE" id="PS50011"/>
    </source>
</evidence>
<dbReference type="EMBL" id="BPQB01000024">
    <property type="protein sequence ID" value="GJE92047.1"/>
    <property type="molecule type" value="Genomic_DNA"/>
</dbReference>
<dbReference type="PROSITE" id="PS50011">
    <property type="entry name" value="PROTEIN_KINASE_DOM"/>
    <property type="match status" value="1"/>
</dbReference>
<feature type="compositionally biased region" description="Polar residues" evidence="1">
    <location>
        <begin position="71"/>
        <end position="80"/>
    </location>
</feature>
<comment type="caution">
    <text evidence="3">The sequence shown here is derived from an EMBL/GenBank/DDBJ whole genome shotgun (WGS) entry which is preliminary data.</text>
</comment>
<dbReference type="PROSITE" id="PS00109">
    <property type="entry name" value="PROTEIN_KINASE_TYR"/>
    <property type="match status" value="1"/>
</dbReference>
<feature type="region of interest" description="Disordered" evidence="1">
    <location>
        <begin position="674"/>
        <end position="741"/>
    </location>
</feature>
<feature type="region of interest" description="Disordered" evidence="1">
    <location>
        <begin position="57"/>
        <end position="83"/>
    </location>
</feature>
<gene>
    <name evidence="3" type="ORF">PsYK624_082000</name>
</gene>